<dbReference type="Gene3D" id="3.80.10.10">
    <property type="entry name" value="Ribonuclease Inhibitor"/>
    <property type="match status" value="1"/>
</dbReference>
<keyword evidence="3" id="KW-1185">Reference proteome</keyword>
<proteinExistence type="predicted"/>
<comment type="caution">
    <text evidence="2">The sequence shown here is derived from an EMBL/GenBank/DDBJ whole genome shotgun (WGS) entry which is preliminary data.</text>
</comment>
<dbReference type="EMBL" id="JAMFTS010000003">
    <property type="protein sequence ID" value="KAJ4773192.1"/>
    <property type="molecule type" value="Genomic_DNA"/>
</dbReference>
<evidence type="ECO:0000313" key="3">
    <source>
        <dbReference type="Proteomes" id="UP001140206"/>
    </source>
</evidence>
<organism evidence="2 3">
    <name type="scientific">Rhynchospora pubera</name>
    <dbReference type="NCBI Taxonomy" id="906938"/>
    <lineage>
        <taxon>Eukaryota</taxon>
        <taxon>Viridiplantae</taxon>
        <taxon>Streptophyta</taxon>
        <taxon>Embryophyta</taxon>
        <taxon>Tracheophyta</taxon>
        <taxon>Spermatophyta</taxon>
        <taxon>Magnoliopsida</taxon>
        <taxon>Liliopsida</taxon>
        <taxon>Poales</taxon>
        <taxon>Cyperaceae</taxon>
        <taxon>Cyperoideae</taxon>
        <taxon>Rhynchosporeae</taxon>
        <taxon>Rhynchospora</taxon>
    </lineage>
</organism>
<dbReference type="InterPro" id="IPR055357">
    <property type="entry name" value="LRR_At1g61320_AtMIF1"/>
</dbReference>
<gene>
    <name evidence="2" type="ORF">LUZ62_057449</name>
</gene>
<protein>
    <submittedName>
        <fullName evidence="2">F-box family protein</fullName>
    </submittedName>
</protein>
<dbReference type="PANTHER" id="PTHR31900:SF34">
    <property type="entry name" value="EMB|CAB62440.1-RELATED"/>
    <property type="match status" value="1"/>
</dbReference>
<feature type="domain" description="At1g61320/AtMIF1 LRR" evidence="1">
    <location>
        <begin position="79"/>
        <end position="337"/>
    </location>
</feature>
<dbReference type="AlphaFoldDB" id="A0AAV8E422"/>
<name>A0AAV8E422_9POAL</name>
<dbReference type="Pfam" id="PF23622">
    <property type="entry name" value="LRR_At1g61320_AtMIF1"/>
    <property type="match status" value="1"/>
</dbReference>
<dbReference type="InterPro" id="IPR032675">
    <property type="entry name" value="LRR_dom_sf"/>
</dbReference>
<accession>A0AAV8E422</accession>
<evidence type="ECO:0000313" key="2">
    <source>
        <dbReference type="EMBL" id="KAJ4773192.1"/>
    </source>
</evidence>
<sequence>MAHIFDSVYLGSGGISVLHWLLSRSRSATCLTSLFNKKWKNLWTLLPHLYFDSREFESDARFCDFVDTMLSRRETHLEKFELWCKQLGQHHYASIQRWIHYAVQHKTKVLRVNVSTTSVVSYCIFNSESLEEMDLVSEELQLRDIREPTFMVNLPRLRKLRLEGAGFWLVDGFLEKLLSGCPVLEDLSLSLCGFNLWEPFSLLTKRLKSLTIAKFPGAFIQSNSAPNRKLLYYSRSVEGLARVINLELSSLVNMNMFFHVVQPLEIECYLGSILSGISNVEMLQLCLHIPNPEFDLLGQLTLSSTLGNLKHLSICGFFERDGFYYLSALWQYLPNLKELTLRQCCQGCPFIKDRVKNWKESSCIVLDENMEVWGKELAKCRKLKKVDVRITKNNEKVQRMVHALLKCWGDLKDVHMCIMSCS</sequence>
<dbReference type="InterPro" id="IPR050232">
    <property type="entry name" value="FBL13/AtMIF1-like"/>
</dbReference>
<dbReference type="SUPFAM" id="SSF52047">
    <property type="entry name" value="RNI-like"/>
    <property type="match status" value="1"/>
</dbReference>
<dbReference type="PANTHER" id="PTHR31900">
    <property type="entry name" value="F-BOX/RNI SUPERFAMILY PROTEIN-RELATED"/>
    <property type="match status" value="1"/>
</dbReference>
<reference evidence="2" key="1">
    <citation type="submission" date="2022-08" db="EMBL/GenBank/DDBJ databases">
        <authorList>
            <person name="Marques A."/>
        </authorList>
    </citation>
    <scope>NUCLEOTIDE SEQUENCE</scope>
    <source>
        <strain evidence="2">RhyPub2mFocal</strain>
        <tissue evidence="2">Leaves</tissue>
    </source>
</reference>
<evidence type="ECO:0000259" key="1">
    <source>
        <dbReference type="Pfam" id="PF23622"/>
    </source>
</evidence>
<dbReference type="Proteomes" id="UP001140206">
    <property type="component" value="Chromosome 3"/>
</dbReference>